<dbReference type="EMBL" id="CAJNOV010001929">
    <property type="protein sequence ID" value="CAF1084064.1"/>
    <property type="molecule type" value="Genomic_DNA"/>
</dbReference>
<evidence type="ECO:0000313" key="5">
    <source>
        <dbReference type="Proteomes" id="UP000663834"/>
    </source>
</evidence>
<evidence type="ECO:0000313" key="2">
    <source>
        <dbReference type="EMBL" id="CAF1513563.1"/>
    </source>
</evidence>
<dbReference type="Proteomes" id="UP000681967">
    <property type="component" value="Unassembled WGS sequence"/>
</dbReference>
<dbReference type="Proteomes" id="UP000663855">
    <property type="component" value="Unassembled WGS sequence"/>
</dbReference>
<dbReference type="Proteomes" id="UP000663834">
    <property type="component" value="Unassembled WGS sequence"/>
</dbReference>
<accession>A0A815U1V1</accession>
<evidence type="ECO:0000313" key="3">
    <source>
        <dbReference type="EMBL" id="CAF4135985.1"/>
    </source>
</evidence>
<dbReference type="EMBL" id="CAJOBJ010009588">
    <property type="protein sequence ID" value="CAF4142053.1"/>
    <property type="molecule type" value="Genomic_DNA"/>
</dbReference>
<reference evidence="2" key="1">
    <citation type="submission" date="2021-02" db="EMBL/GenBank/DDBJ databases">
        <authorList>
            <person name="Nowell W R."/>
        </authorList>
    </citation>
    <scope>NUCLEOTIDE SEQUENCE</scope>
</reference>
<dbReference type="AlphaFoldDB" id="A0A815U1V1"/>
<dbReference type="EMBL" id="CAJOBH010009241">
    <property type="protein sequence ID" value="CAF4135985.1"/>
    <property type="molecule type" value="Genomic_DNA"/>
</dbReference>
<dbReference type="EMBL" id="CAJNOW010007421">
    <property type="protein sequence ID" value="CAF1513563.1"/>
    <property type="molecule type" value="Genomic_DNA"/>
</dbReference>
<gene>
    <name evidence="3" type="ORF">BYL167_LOCUS20784</name>
    <name evidence="1" type="ORF">CJN711_LOCUS6342</name>
    <name evidence="4" type="ORF">GIL414_LOCUS19064</name>
    <name evidence="2" type="ORF">KQP761_LOCUS15294</name>
</gene>
<proteinExistence type="predicted"/>
<name>A0A815U1V1_9BILA</name>
<dbReference type="Proteomes" id="UP000681720">
    <property type="component" value="Unassembled WGS sequence"/>
</dbReference>
<evidence type="ECO:0000313" key="4">
    <source>
        <dbReference type="EMBL" id="CAF4142053.1"/>
    </source>
</evidence>
<protein>
    <submittedName>
        <fullName evidence="2">Uncharacterized protein</fullName>
    </submittedName>
</protein>
<evidence type="ECO:0000313" key="1">
    <source>
        <dbReference type="EMBL" id="CAF1084064.1"/>
    </source>
</evidence>
<dbReference type="OrthoDB" id="10274128at2759"/>
<organism evidence="2 5">
    <name type="scientific">Rotaria magnacalcarata</name>
    <dbReference type="NCBI Taxonomy" id="392030"/>
    <lineage>
        <taxon>Eukaryota</taxon>
        <taxon>Metazoa</taxon>
        <taxon>Spiralia</taxon>
        <taxon>Gnathifera</taxon>
        <taxon>Rotifera</taxon>
        <taxon>Eurotatoria</taxon>
        <taxon>Bdelloidea</taxon>
        <taxon>Philodinida</taxon>
        <taxon>Philodinidae</taxon>
        <taxon>Rotaria</taxon>
    </lineage>
</organism>
<comment type="caution">
    <text evidence="2">The sequence shown here is derived from an EMBL/GenBank/DDBJ whole genome shotgun (WGS) entry which is preliminary data.</text>
</comment>
<sequence length="323" mass="37693">MSFETELLSNHLFDAADEHLDDHQFAPWHEIDEDQVKYTRRTALKSLFQTGIFGSHYSSNANQEQMKDFLYQLPFNQGIYNIDPDQYAALQIFYSSFSEKARNGETGGGILDEFQSLMNNLKKTFRLRRSQPRSMNSANLFGSTSNRTGNYECNNNDTTQTMTINTNRQPTLILTLIERKDAVLETINNQIDRLREQDKNPFEKRERLFRESLNGFRDSLTEGVNEFERNILKMCPSPDDPQCKEKMQTYEKILQTATSMLVQMRAMFHDIFNQYQELIEKLLKPATCETALLTNRFRSDTQQKMNMFLCMLKNTVLQNISPS</sequence>